<evidence type="ECO:0000313" key="2">
    <source>
        <dbReference type="EMBL" id="MPY54949.1"/>
    </source>
</evidence>
<gene>
    <name evidence="2" type="ORF">FPZ41_42940</name>
</gene>
<dbReference type="Proteomes" id="UP000373149">
    <property type="component" value="Unassembled WGS sequence"/>
</dbReference>
<comment type="caution">
    <text evidence="2">The sequence shown here is derived from an EMBL/GenBank/DDBJ whole genome shotgun (WGS) entry which is preliminary data.</text>
</comment>
<name>A0A5N8X666_9ACTN</name>
<accession>A0A5N8X666</accession>
<keyword evidence="1" id="KW-0472">Membrane</keyword>
<dbReference type="AlphaFoldDB" id="A0A5N8X666"/>
<feature type="transmembrane region" description="Helical" evidence="1">
    <location>
        <begin position="20"/>
        <end position="41"/>
    </location>
</feature>
<reference evidence="2 3" key="1">
    <citation type="submission" date="2019-09" db="EMBL/GenBank/DDBJ databases">
        <authorList>
            <person name="Duangmal K."/>
            <person name="Teo W.F.A."/>
            <person name="Lipun K."/>
        </authorList>
    </citation>
    <scope>NUCLEOTIDE SEQUENCE [LARGE SCALE GENOMIC DNA]</scope>
    <source>
        <strain evidence="2 3">K1PN6</strain>
    </source>
</reference>
<sequence length="274" mass="29274">MGNAAADVFQIASDDLDATATLVTAVTAVVGTVAALVGVVIGARIGARGARDAARTQARAGYTTALEQNNQEARRAAYIDLYTAGQSFLKDLKDFARLNSRTVGPDDRADPFAEHRDRVSRAVAAIRILGPRRVWQHARDVERGVNGVTWWIKADHDVFYGWRNLVVARQATSPIPDVANAARTALIRIYNARSDRAGDEVHAAAAGPLQDAEAAGIVTNAQRQSLHADPTGVGAERLRPEEKLSAPWEEAKEALDAFADAAGACLEDTNLPST</sequence>
<protein>
    <submittedName>
        <fullName evidence="2">Uncharacterized protein</fullName>
    </submittedName>
</protein>
<keyword evidence="3" id="KW-1185">Reference proteome</keyword>
<organism evidence="2 3">
    <name type="scientific">Streptomyces acidicola</name>
    <dbReference type="NCBI Taxonomy" id="2596892"/>
    <lineage>
        <taxon>Bacteria</taxon>
        <taxon>Bacillati</taxon>
        <taxon>Actinomycetota</taxon>
        <taxon>Actinomycetes</taxon>
        <taxon>Kitasatosporales</taxon>
        <taxon>Streptomycetaceae</taxon>
        <taxon>Streptomyces</taxon>
    </lineage>
</organism>
<evidence type="ECO:0000256" key="1">
    <source>
        <dbReference type="SAM" id="Phobius"/>
    </source>
</evidence>
<keyword evidence="1" id="KW-0812">Transmembrane</keyword>
<evidence type="ECO:0000313" key="3">
    <source>
        <dbReference type="Proteomes" id="UP000373149"/>
    </source>
</evidence>
<keyword evidence="1" id="KW-1133">Transmembrane helix</keyword>
<dbReference type="EMBL" id="VMNX01000343">
    <property type="protein sequence ID" value="MPY54949.1"/>
    <property type="molecule type" value="Genomic_DNA"/>
</dbReference>
<dbReference type="RefSeq" id="WP_152869905.1">
    <property type="nucleotide sequence ID" value="NZ_VMNX01000343.1"/>
</dbReference>
<proteinExistence type="predicted"/>